<protein>
    <submittedName>
        <fullName evidence="6">Putative mating-type mat1-2 protein</fullName>
    </submittedName>
</protein>
<dbReference type="EMBL" id="KB705491">
    <property type="protein sequence ID" value="EMR72196.1"/>
    <property type="molecule type" value="Genomic_DNA"/>
</dbReference>
<reference evidence="7" key="1">
    <citation type="journal article" date="2013" name="Genome Announc.">
        <title>Draft genome sequence of the grapevine dieback fungus Eutypa lata UCR-EL1.</title>
        <authorList>
            <person name="Blanco-Ulate B."/>
            <person name="Rolshausen P.E."/>
            <person name="Cantu D."/>
        </authorList>
    </citation>
    <scope>NUCLEOTIDE SEQUENCE [LARGE SCALE GENOMIC DNA]</scope>
    <source>
        <strain evidence="7">UCR-EL1</strain>
    </source>
</reference>
<dbReference type="OrthoDB" id="6247875at2759"/>
<evidence type="ECO:0000256" key="3">
    <source>
        <dbReference type="PROSITE-ProRule" id="PRU00267"/>
    </source>
</evidence>
<feature type="compositionally biased region" description="Polar residues" evidence="4">
    <location>
        <begin position="94"/>
        <end position="104"/>
    </location>
</feature>
<evidence type="ECO:0000256" key="2">
    <source>
        <dbReference type="ARBA" id="ARBA00023163"/>
    </source>
</evidence>
<keyword evidence="3" id="KW-0539">Nucleus</keyword>
<dbReference type="InterPro" id="IPR036910">
    <property type="entry name" value="HMG_box_dom_sf"/>
</dbReference>
<dbReference type="PROSITE" id="PS50118">
    <property type="entry name" value="HMG_BOX_2"/>
    <property type="match status" value="1"/>
</dbReference>
<feature type="region of interest" description="Disordered" evidence="4">
    <location>
        <begin position="36"/>
        <end position="153"/>
    </location>
</feature>
<keyword evidence="7" id="KW-1185">Reference proteome</keyword>
<evidence type="ECO:0000256" key="4">
    <source>
        <dbReference type="SAM" id="MobiDB-lite"/>
    </source>
</evidence>
<evidence type="ECO:0000313" key="7">
    <source>
        <dbReference type="Proteomes" id="UP000012174"/>
    </source>
</evidence>
<evidence type="ECO:0000313" key="6">
    <source>
        <dbReference type="EMBL" id="EMR72196.1"/>
    </source>
</evidence>
<gene>
    <name evidence="6" type="ORF">UCREL1_749</name>
</gene>
<dbReference type="PANTHER" id="PTHR10270:SF161">
    <property type="entry name" value="SEX-DETERMINING REGION Y PROTEIN"/>
    <property type="match status" value="1"/>
</dbReference>
<proteinExistence type="predicted"/>
<organism evidence="6 7">
    <name type="scientific">Eutypa lata (strain UCR-EL1)</name>
    <name type="common">Grapevine dieback disease fungus</name>
    <name type="synonym">Eutypa armeniacae</name>
    <dbReference type="NCBI Taxonomy" id="1287681"/>
    <lineage>
        <taxon>Eukaryota</taxon>
        <taxon>Fungi</taxon>
        <taxon>Dikarya</taxon>
        <taxon>Ascomycota</taxon>
        <taxon>Pezizomycotina</taxon>
        <taxon>Sordariomycetes</taxon>
        <taxon>Xylariomycetidae</taxon>
        <taxon>Xylariales</taxon>
        <taxon>Diatrypaceae</taxon>
        <taxon>Eutypa</taxon>
    </lineage>
</organism>
<dbReference type="KEGG" id="ela:UCREL1_749"/>
<feature type="domain" description="HMG box" evidence="5">
    <location>
        <begin position="1"/>
        <end position="44"/>
    </location>
</feature>
<dbReference type="GO" id="GO:0030154">
    <property type="term" value="P:cell differentiation"/>
    <property type="evidence" value="ECO:0007669"/>
    <property type="project" value="TreeGrafter"/>
</dbReference>
<dbReference type="InterPro" id="IPR050140">
    <property type="entry name" value="SRY-related_HMG-box_TF-like"/>
</dbReference>
<accession>M7TQM3</accession>
<evidence type="ECO:0000259" key="5">
    <source>
        <dbReference type="PROSITE" id="PS50118"/>
    </source>
</evidence>
<dbReference type="GO" id="GO:0005634">
    <property type="term" value="C:nucleus"/>
    <property type="evidence" value="ECO:0007669"/>
    <property type="project" value="UniProtKB-UniRule"/>
</dbReference>
<dbReference type="HOGENOM" id="CLU_1299705_0_0_1"/>
<dbReference type="SUPFAM" id="SSF47095">
    <property type="entry name" value="HMG-box"/>
    <property type="match status" value="1"/>
</dbReference>
<sequence length="212" mass="23914">MSNGDVSKEISKIWKSLTEDEMNVWRDRADHARALHKLKYPDYKFDPRPSKEINRRNKKLAKRANDRASSPSTIGEDDAEDFGAAPSPEGGVVSQGSTPVSNAEFNFHSAPELPVGSLDIQQEYIHEKEDDNSPAVFGTGASPEEQFGNEPFDFGLEDFSMFPRVGMEQQKEQGYGQEDFFNLAEAGNSHQEDKIETDKEFYSRLFEMGDSY</sequence>
<name>M7TQM3_EUTLA</name>
<keyword evidence="1 3" id="KW-0238">DNA-binding</keyword>
<feature type="compositionally biased region" description="Basic and acidic residues" evidence="4">
    <location>
        <begin position="36"/>
        <end position="55"/>
    </location>
</feature>
<dbReference type="Pfam" id="PF00505">
    <property type="entry name" value="HMG_box"/>
    <property type="match status" value="1"/>
</dbReference>
<keyword evidence="2" id="KW-0804">Transcription</keyword>
<evidence type="ECO:0000256" key="1">
    <source>
        <dbReference type="ARBA" id="ARBA00023125"/>
    </source>
</evidence>
<dbReference type="Gene3D" id="1.10.30.10">
    <property type="entry name" value="High mobility group box domain"/>
    <property type="match status" value="1"/>
</dbReference>
<dbReference type="InterPro" id="IPR009071">
    <property type="entry name" value="HMG_box_dom"/>
</dbReference>
<dbReference type="PANTHER" id="PTHR10270">
    <property type="entry name" value="SOX TRANSCRIPTION FACTOR"/>
    <property type="match status" value="1"/>
</dbReference>
<dbReference type="AlphaFoldDB" id="M7TQM3"/>
<dbReference type="Proteomes" id="UP000012174">
    <property type="component" value="Unassembled WGS sequence"/>
</dbReference>
<dbReference type="GO" id="GO:0001228">
    <property type="term" value="F:DNA-binding transcription activator activity, RNA polymerase II-specific"/>
    <property type="evidence" value="ECO:0007669"/>
    <property type="project" value="TreeGrafter"/>
</dbReference>
<feature type="DNA-binding region" description="HMG box" evidence="3">
    <location>
        <begin position="1"/>
        <end position="44"/>
    </location>
</feature>
<dbReference type="GO" id="GO:0000978">
    <property type="term" value="F:RNA polymerase II cis-regulatory region sequence-specific DNA binding"/>
    <property type="evidence" value="ECO:0007669"/>
    <property type="project" value="TreeGrafter"/>
</dbReference>